<gene>
    <name evidence="4" type="ORF">A5810_000499</name>
    <name evidence="1" type="ORF">D9Z05_11180</name>
    <name evidence="2" type="ORF">DTX73_06045</name>
    <name evidence="5" type="ORF">EGW36_12155</name>
    <name evidence="3" type="ORF">M3X98_06530</name>
</gene>
<dbReference type="EMBL" id="RKNM01000019">
    <property type="protein sequence ID" value="ROX53947.1"/>
    <property type="molecule type" value="Genomic_DNA"/>
</dbReference>
<evidence type="ECO:0000313" key="8">
    <source>
        <dbReference type="Proteomes" id="UP000281752"/>
    </source>
</evidence>
<evidence type="ECO:0000313" key="9">
    <source>
        <dbReference type="Proteomes" id="UP000448762"/>
    </source>
</evidence>
<name>A0A133MX68_ENTFC</name>
<reference evidence="5 8" key="4">
    <citation type="submission" date="2018-10" db="EMBL/GenBank/DDBJ databases">
        <title>Genotypes and phenotypes of Enterococci isolated from broiler chickens.</title>
        <authorList>
            <person name="Muhammad A.R."/>
            <person name="Diarra M.S."/>
        </authorList>
    </citation>
    <scope>NUCLEOTIDE SEQUENCE [LARGE SCALE GENOMIC DNA]</scope>
    <source>
        <strain evidence="5 8">P5 C A 35</strain>
    </source>
</reference>
<evidence type="ECO:0000313" key="6">
    <source>
        <dbReference type="Proteomes" id="UP000194885"/>
    </source>
</evidence>
<evidence type="ECO:0000313" key="7">
    <source>
        <dbReference type="Proteomes" id="UP000275747"/>
    </source>
</evidence>
<evidence type="ECO:0000313" key="3">
    <source>
        <dbReference type="EMBL" id="MDC4247710.1"/>
    </source>
</evidence>
<reference evidence="4 6" key="1">
    <citation type="submission" date="2017-05" db="EMBL/GenBank/DDBJ databases">
        <title>The Genome Sequence of Enterococcus faecium 7H8_DIV0219.</title>
        <authorList>
            <consortium name="The Broad Institute Genomics Platform"/>
            <consortium name="The Broad Institute Genomic Center for Infectious Diseases"/>
            <person name="Earl A."/>
            <person name="Manson A."/>
            <person name="Schwartman J."/>
            <person name="Gilmore M."/>
            <person name="Abouelleil A."/>
            <person name="Cao P."/>
            <person name="Chapman S."/>
            <person name="Cusick C."/>
            <person name="Shea T."/>
            <person name="Young S."/>
            <person name="Neafsey D."/>
            <person name="Nusbaum C."/>
            <person name="Birren B."/>
        </authorList>
    </citation>
    <scope>NUCLEOTIDE SEQUENCE [LARGE SCALE GENOMIC DNA]</scope>
    <source>
        <strain evidence="4 6">7H8_DIV0219</strain>
    </source>
</reference>
<dbReference type="GeneID" id="66498294"/>
<dbReference type="Proteomes" id="UP000194885">
    <property type="component" value="Unassembled WGS sequence"/>
</dbReference>
<sequence>MKMATFGKFDTTIVPSEIGEKFKINTHVMFTIHGKPQTGTISKQLKNSAVVEIDETAENANLMTQSKGVVIVNYKELKKI</sequence>
<evidence type="ECO:0000313" key="1">
    <source>
        <dbReference type="EMBL" id="AYM73776.1"/>
    </source>
</evidence>
<dbReference type="Proteomes" id="UP000281752">
    <property type="component" value="Unassembled WGS sequence"/>
</dbReference>
<dbReference type="Proteomes" id="UP001141166">
    <property type="component" value="Unassembled WGS sequence"/>
</dbReference>
<dbReference type="EMBL" id="JAMWMK010000008">
    <property type="protein sequence ID" value="MDC4247710.1"/>
    <property type="molecule type" value="Genomic_DNA"/>
</dbReference>
<reference evidence="3" key="5">
    <citation type="submission" date="2022-05" db="EMBL/GenBank/DDBJ databases">
        <title>Draft genome sequences of Clostridium perfringens strains isolated from Peru.</title>
        <authorList>
            <person name="Hurtado R."/>
            <person name="Lima L."/>
            <person name="Sousa T."/>
            <person name="Jaiswal A.K."/>
            <person name="Tiwari S."/>
            <person name="Maturrano L."/>
            <person name="Brenig B."/>
            <person name="Azevedo V."/>
        </authorList>
    </citation>
    <scope>NUCLEOTIDE SEQUENCE</scope>
    <source>
        <strain evidence="3">CP4</strain>
    </source>
</reference>
<accession>A0A133MX68</accession>
<dbReference type="RefSeq" id="WP_002291542.1">
    <property type="nucleotide sequence ID" value="NZ_CAACYB010000001.1"/>
</dbReference>
<evidence type="ECO:0000313" key="2">
    <source>
        <dbReference type="EMBL" id="KAA0691070.1"/>
    </source>
</evidence>
<dbReference type="Proteomes" id="UP000448762">
    <property type="component" value="Unassembled WGS sequence"/>
</dbReference>
<evidence type="ECO:0000313" key="4">
    <source>
        <dbReference type="EMBL" id="OTN96166.1"/>
    </source>
</evidence>
<proteinExistence type="predicted"/>
<dbReference type="EMBL" id="CP033041">
    <property type="protein sequence ID" value="AYM73776.1"/>
    <property type="molecule type" value="Genomic_DNA"/>
</dbReference>
<dbReference type="AlphaFoldDB" id="A0A133MX68"/>
<dbReference type="Proteomes" id="UP000275747">
    <property type="component" value="Chromosome"/>
</dbReference>
<organism evidence="4 6">
    <name type="scientific">Enterococcus faecium</name>
    <name type="common">Streptococcus faecium</name>
    <dbReference type="NCBI Taxonomy" id="1352"/>
    <lineage>
        <taxon>Bacteria</taxon>
        <taxon>Bacillati</taxon>
        <taxon>Bacillota</taxon>
        <taxon>Bacilli</taxon>
        <taxon>Lactobacillales</taxon>
        <taxon>Enterococcaceae</taxon>
        <taxon>Enterococcus</taxon>
    </lineage>
</organism>
<reference evidence="1 7" key="3">
    <citation type="submission" date="2018-10" db="EMBL/GenBank/DDBJ databases">
        <title>Escaping from acidified nitrite in gastric host defense: Transcriptomic basis for resistance to free nitrous acid in Enterococcus faecalis.</title>
        <authorList>
            <person name="Yu Z."/>
            <person name="Shi D."/>
            <person name="Liu W."/>
            <person name="Meng F."/>
        </authorList>
    </citation>
    <scope>NUCLEOTIDE SEQUENCE [LARGE SCALE GENOMIC DNA]</scope>
    <source>
        <strain evidence="1 7">JE1</strain>
    </source>
</reference>
<protein>
    <recommendedName>
        <fullName evidence="10">DUF2187 domain-containing protein</fullName>
    </recommendedName>
</protein>
<dbReference type="EMBL" id="QOVC01000004">
    <property type="protein sequence ID" value="KAA0691070.1"/>
    <property type="molecule type" value="Genomic_DNA"/>
</dbReference>
<reference evidence="2 9" key="2">
    <citation type="submission" date="2018-07" db="EMBL/GenBank/DDBJ databases">
        <title>High quality draft genome sequencing of Enterococcus faecium exhibiting probiotic potential isolated from mucus of freshwater fish.</title>
        <authorList>
            <person name="El-Jeni R."/>
            <person name="Ghedira K."/>
            <person name="Abdelhak S."/>
            <person name="El-Bour M."/>
            <person name="Bouhaouala-Zahar B."/>
        </authorList>
    </citation>
    <scope>NUCLEOTIDE SEQUENCE [LARGE SCALE GENOMIC DNA]</scope>
    <source>
        <strain evidence="2 9">R.A73</strain>
    </source>
</reference>
<evidence type="ECO:0008006" key="10">
    <source>
        <dbReference type="Google" id="ProtNLM"/>
    </source>
</evidence>
<dbReference type="EMBL" id="NGKW01000001">
    <property type="protein sequence ID" value="OTN96166.1"/>
    <property type="molecule type" value="Genomic_DNA"/>
</dbReference>
<evidence type="ECO:0000313" key="5">
    <source>
        <dbReference type="EMBL" id="ROX53947.1"/>
    </source>
</evidence>